<dbReference type="InterPro" id="IPR021450">
    <property type="entry name" value="DUF3100"/>
</dbReference>
<feature type="transmembrane region" description="Helical" evidence="1">
    <location>
        <begin position="228"/>
        <end position="250"/>
    </location>
</feature>
<evidence type="ECO:0000313" key="2">
    <source>
        <dbReference type="EMBL" id="VYT05035.1"/>
    </source>
</evidence>
<feature type="transmembrane region" description="Helical" evidence="1">
    <location>
        <begin position="7"/>
        <end position="24"/>
    </location>
</feature>
<feature type="transmembrane region" description="Helical" evidence="1">
    <location>
        <begin position="30"/>
        <end position="51"/>
    </location>
</feature>
<dbReference type="Pfam" id="PF11299">
    <property type="entry name" value="DUF3100"/>
    <property type="match status" value="1"/>
</dbReference>
<protein>
    <recommendedName>
        <fullName evidence="3">DUF3100 domain-containing protein</fullName>
    </recommendedName>
</protein>
<name>A0A6N2THG4_9FIRM</name>
<proteinExistence type="predicted"/>
<organism evidence="2">
    <name type="scientific">uncultured Anaerotruncus sp</name>
    <dbReference type="NCBI Taxonomy" id="905011"/>
    <lineage>
        <taxon>Bacteria</taxon>
        <taxon>Bacillati</taxon>
        <taxon>Bacillota</taxon>
        <taxon>Clostridia</taxon>
        <taxon>Eubacteriales</taxon>
        <taxon>Oscillospiraceae</taxon>
        <taxon>Anaerotruncus</taxon>
        <taxon>environmental samples</taxon>
    </lineage>
</organism>
<reference evidence="2" key="1">
    <citation type="submission" date="2019-11" db="EMBL/GenBank/DDBJ databases">
        <authorList>
            <person name="Feng L."/>
        </authorList>
    </citation>
    <scope>NUCLEOTIDE SEQUENCE</scope>
    <source>
        <strain evidence="2">AundefinedLFYP135</strain>
    </source>
</reference>
<dbReference type="EMBL" id="CACRSL010000003">
    <property type="protein sequence ID" value="VYT05035.1"/>
    <property type="molecule type" value="Genomic_DNA"/>
</dbReference>
<feature type="transmembrane region" description="Helical" evidence="1">
    <location>
        <begin position="58"/>
        <end position="77"/>
    </location>
</feature>
<keyword evidence="1" id="KW-1133">Transmembrane helix</keyword>
<feature type="transmembrane region" description="Helical" evidence="1">
    <location>
        <begin position="160"/>
        <end position="184"/>
    </location>
</feature>
<keyword evidence="1" id="KW-0812">Transmembrane</keyword>
<evidence type="ECO:0008006" key="3">
    <source>
        <dbReference type="Google" id="ProtNLM"/>
    </source>
</evidence>
<keyword evidence="1" id="KW-0472">Membrane</keyword>
<dbReference type="AlphaFoldDB" id="A0A6N2THG4"/>
<gene>
    <name evidence="2" type="ORF">AULFYP135_01437</name>
</gene>
<evidence type="ECO:0000256" key="1">
    <source>
        <dbReference type="SAM" id="Phobius"/>
    </source>
</evidence>
<sequence length="269" mass="28557">MKYLKDWKVHAFCFGMVLVSELIGSKPFKFGPVGFTLLPMLYALIIGIILAKMKLITMEMMTTAVPYITISVMYLTAKMSSTVGPNLETVFSAGPALLVTAVTKKLAVPLLAVPVGVLIFKMGRQAVGCGFSTSREDAIAIIGNMYGLDSPEGQGVMGGYITGTLLGTIFNGLMASLFCSLGFFHPYSLAIGAAVGSSSMMAACMGAIVEAYPQYADQIQAYTAGGQVIGSVTGMYVTLFLALPLANFMYRICKREPKPAKASANNKAE</sequence>
<feature type="transmembrane region" description="Helical" evidence="1">
    <location>
        <begin position="189"/>
        <end position="208"/>
    </location>
</feature>
<accession>A0A6N2THG4</accession>